<gene>
    <name evidence="2" type="ORF">OMP39_02475</name>
</gene>
<organism evidence="2 3">
    <name type="scientific">Caldimonas aquatica</name>
    <dbReference type="NCBI Taxonomy" id="376175"/>
    <lineage>
        <taxon>Bacteria</taxon>
        <taxon>Pseudomonadati</taxon>
        <taxon>Pseudomonadota</taxon>
        <taxon>Betaproteobacteria</taxon>
        <taxon>Burkholderiales</taxon>
        <taxon>Sphaerotilaceae</taxon>
        <taxon>Caldimonas</taxon>
    </lineage>
</organism>
<dbReference type="Gene3D" id="3.40.630.40">
    <property type="entry name" value="Zn-dependent exopeptidases"/>
    <property type="match status" value="1"/>
</dbReference>
<evidence type="ECO:0000256" key="1">
    <source>
        <dbReference type="SAM" id="MobiDB-lite"/>
    </source>
</evidence>
<dbReference type="InterPro" id="IPR007709">
    <property type="entry name" value="N-FG_amidohydro"/>
</dbReference>
<protein>
    <submittedName>
        <fullName evidence="2">N-formylglutamate amidohydrolase</fullName>
    </submittedName>
</protein>
<dbReference type="EMBL" id="CP110257">
    <property type="protein sequence ID" value="UZD55476.1"/>
    <property type="molecule type" value="Genomic_DNA"/>
</dbReference>
<name>A0ABY6MU13_9BURK</name>
<evidence type="ECO:0000313" key="3">
    <source>
        <dbReference type="Proteomes" id="UP001163266"/>
    </source>
</evidence>
<dbReference type="SUPFAM" id="SSF53187">
    <property type="entry name" value="Zn-dependent exopeptidases"/>
    <property type="match status" value="1"/>
</dbReference>
<reference evidence="2" key="1">
    <citation type="submission" date="2022-10" db="EMBL/GenBank/DDBJ databases">
        <title>Complete genome sequence of Schlegelella aquatica LMG 23380.</title>
        <authorList>
            <person name="Musilova J."/>
            <person name="Kourilova X."/>
            <person name="Bezdicek M."/>
            <person name="Hermankova K."/>
            <person name="Obruca S."/>
            <person name="Sedlar K."/>
        </authorList>
    </citation>
    <scope>NUCLEOTIDE SEQUENCE</scope>
    <source>
        <strain evidence="2">LMG 23380</strain>
    </source>
</reference>
<dbReference type="RefSeq" id="WP_264893230.1">
    <property type="nucleotide sequence ID" value="NZ_CP110257.1"/>
</dbReference>
<accession>A0ABY6MU13</accession>
<dbReference type="Proteomes" id="UP001163266">
    <property type="component" value="Chromosome"/>
</dbReference>
<dbReference type="Pfam" id="PF05013">
    <property type="entry name" value="FGase"/>
    <property type="match status" value="1"/>
</dbReference>
<keyword evidence="3" id="KW-1185">Reference proteome</keyword>
<sequence>MSAGLPSQAPGAAQPVNTGAPSPGGACDAPGAVTVSPPAGAALPIVCDSPHSGTHYPEDFAPAVPLALLRRGEDTHVEALWADAPRHGATLIAAHFPRTYIDPNRSLDDLDPELLDGPWPSPIAPGPKSKLGFGLVWRQLDARTPIYARKLSPEEVRGRIERCWKPYHRALAEAVDQAVRDFGCLWHLNLHSMPDDAYARLGLASSAPLADFVLGDRDGTTCDPAFVALVADTLRDLGYRVAVNDPYKGVELIGRIGRPELRRHSLQIEIRRPLYMDESTRERHAGFERVRRDLDTLLDHIAAHVREQLR</sequence>
<evidence type="ECO:0000313" key="2">
    <source>
        <dbReference type="EMBL" id="UZD55476.1"/>
    </source>
</evidence>
<proteinExistence type="predicted"/>
<feature type="region of interest" description="Disordered" evidence="1">
    <location>
        <begin position="1"/>
        <end position="31"/>
    </location>
</feature>